<feature type="domain" description="RRM" evidence="11">
    <location>
        <begin position="294"/>
        <end position="372"/>
    </location>
</feature>
<feature type="region of interest" description="Disordered" evidence="10">
    <location>
        <begin position="147"/>
        <end position="280"/>
    </location>
</feature>
<dbReference type="SUPFAM" id="SSF54928">
    <property type="entry name" value="RNA-binding domain, RBD"/>
    <property type="match status" value="3"/>
</dbReference>
<dbReference type="GO" id="GO:0003723">
    <property type="term" value="F:RNA binding"/>
    <property type="evidence" value="ECO:0007669"/>
    <property type="project" value="UniProtKB-UniRule"/>
</dbReference>
<feature type="compositionally biased region" description="Polar residues" evidence="10">
    <location>
        <begin position="149"/>
        <end position="166"/>
    </location>
</feature>
<dbReference type="CDD" id="cd12320">
    <property type="entry name" value="RRM6_RBM19_RRM5_MRD1"/>
    <property type="match status" value="1"/>
</dbReference>
<accession>A0A9P8PCQ4</accession>
<dbReference type="GO" id="GO:1990904">
    <property type="term" value="C:ribonucleoprotein complex"/>
    <property type="evidence" value="ECO:0007669"/>
    <property type="project" value="UniProtKB-KW"/>
</dbReference>
<reference evidence="12" key="2">
    <citation type="submission" date="2021-01" db="EMBL/GenBank/DDBJ databases">
        <authorList>
            <person name="Schikora-Tamarit M.A."/>
        </authorList>
    </citation>
    <scope>NUCLEOTIDE SEQUENCE</scope>
    <source>
        <strain evidence="12">CBS6075</strain>
    </source>
</reference>
<dbReference type="InterPro" id="IPR035979">
    <property type="entry name" value="RBD_domain_sf"/>
</dbReference>
<feature type="compositionally biased region" description="Low complexity" evidence="10">
    <location>
        <begin position="836"/>
        <end position="849"/>
    </location>
</feature>
<keyword evidence="5" id="KW-0677">Repeat</keyword>
<dbReference type="GO" id="GO:0005634">
    <property type="term" value="C:nucleus"/>
    <property type="evidence" value="ECO:0007669"/>
    <property type="project" value="UniProtKB-SubCell"/>
</dbReference>
<dbReference type="GO" id="GO:0006364">
    <property type="term" value="P:rRNA processing"/>
    <property type="evidence" value="ECO:0007669"/>
    <property type="project" value="UniProtKB-KW"/>
</dbReference>
<dbReference type="Pfam" id="PF00076">
    <property type="entry name" value="RRM_1"/>
    <property type="match status" value="5"/>
</dbReference>
<keyword evidence="13" id="KW-1185">Reference proteome</keyword>
<comment type="subcellular location">
    <subcellularLocation>
        <location evidence="1">Nucleus</location>
    </subcellularLocation>
</comment>
<dbReference type="GeneID" id="70233632"/>
<evidence type="ECO:0000256" key="9">
    <source>
        <dbReference type="PROSITE-ProRule" id="PRU00176"/>
    </source>
</evidence>
<dbReference type="PROSITE" id="PS50102">
    <property type="entry name" value="RRM"/>
    <property type="match status" value="5"/>
</dbReference>
<dbReference type="PANTHER" id="PTHR48034">
    <property type="entry name" value="TRANSFORMER-2 SEX-DETERMINING PROTEIN-RELATED"/>
    <property type="match status" value="1"/>
</dbReference>
<evidence type="ECO:0000256" key="10">
    <source>
        <dbReference type="SAM" id="MobiDB-lite"/>
    </source>
</evidence>
<name>A0A9P8PCQ4_9ASCO</name>
<evidence type="ECO:0000313" key="13">
    <source>
        <dbReference type="Proteomes" id="UP000769157"/>
    </source>
</evidence>
<gene>
    <name evidence="12" type="ORF">OGAPHI_001665</name>
</gene>
<keyword evidence="7" id="KW-0539">Nucleus</keyword>
<evidence type="ECO:0000256" key="4">
    <source>
        <dbReference type="ARBA" id="ARBA00022552"/>
    </source>
</evidence>
<proteinExistence type="inferred from homology"/>
<keyword evidence="4" id="KW-0698">rRNA processing</keyword>
<dbReference type="CDD" id="cd12565">
    <property type="entry name" value="RRM1_MRD1"/>
    <property type="match status" value="1"/>
</dbReference>
<dbReference type="OrthoDB" id="439639at2759"/>
<dbReference type="Proteomes" id="UP000769157">
    <property type="component" value="Unassembled WGS sequence"/>
</dbReference>
<evidence type="ECO:0000256" key="1">
    <source>
        <dbReference type="ARBA" id="ARBA00004123"/>
    </source>
</evidence>
<dbReference type="RefSeq" id="XP_046063452.1">
    <property type="nucleotide sequence ID" value="XM_046202450.1"/>
</dbReference>
<dbReference type="InterPro" id="IPR050441">
    <property type="entry name" value="RBM"/>
</dbReference>
<protein>
    <recommendedName>
        <fullName evidence="3">Multiple RNA-binding domain-containing protein 1</fullName>
    </recommendedName>
</protein>
<dbReference type="InterPro" id="IPR012677">
    <property type="entry name" value="Nucleotide-bd_a/b_plait_sf"/>
</dbReference>
<keyword evidence="6 9" id="KW-0694">RNA-binding</keyword>
<reference evidence="12" key="1">
    <citation type="journal article" date="2021" name="Open Biol.">
        <title>Shared evolutionary footprints suggest mitochondrial oxidative damage underlies multiple complex I losses in fungi.</title>
        <authorList>
            <person name="Schikora-Tamarit M.A."/>
            <person name="Marcet-Houben M."/>
            <person name="Nosek J."/>
            <person name="Gabaldon T."/>
        </authorList>
    </citation>
    <scope>NUCLEOTIDE SEQUENCE</scope>
    <source>
        <strain evidence="12">CBS6075</strain>
    </source>
</reference>
<evidence type="ECO:0000256" key="6">
    <source>
        <dbReference type="ARBA" id="ARBA00022884"/>
    </source>
</evidence>
<evidence type="ECO:0000256" key="3">
    <source>
        <dbReference type="ARBA" id="ARBA00013428"/>
    </source>
</evidence>
<evidence type="ECO:0000256" key="2">
    <source>
        <dbReference type="ARBA" id="ARBA00008033"/>
    </source>
</evidence>
<feature type="compositionally biased region" description="Basic and acidic residues" evidence="10">
    <location>
        <begin position="241"/>
        <end position="270"/>
    </location>
</feature>
<sequence>MSRIIVKGLPLYYTEDNLKKHFQEKGLVTDVKLVKKRNGESRRFAFIGYRSLEDAETAVKYFNNSFIDTARISVQPAKTFSDPTVPLSWREKRLQAKRQLEETEEKLKKLEEIQKKRKQPKIKGVDAFIEEKVGSNPKLQEFLEASAPSVHQKSWANEKIGSTTEAPSVEPETMETGSDDEYEDFQGKKQSSDEQEDSEESDKMMSLDQLEAGEAEPDETTQKESAEMDDLEWFKQRRTRMKDGEDHEEKQKPQPEVQEQPKEADVVDKAEIEEEKEPELDDKDKAIQLISETGRLFLRNILYSATEEDFRNLFSPYGPIEEVHIAVDTRTGTSKGFAYVKFASPDDAVRAYLELDKQIFQGRLLHILPGNAKKDHTLTEFDLANLPLKKQKELKKRYESSKQQFSWNSLYMNNDAVLDSVSAKLGISKGELIDPTNSSSAVKQALAEAHVIGDVRRYFEEKGVDLTSFDTKERDDKVILVKNFQHGTTLESIGELFSAYGQLNRLLMPPAGTIAIVEFRDAPSARSAFTKLSFRRLGKSILYLEKGPKNLFTKEAGSESIAEAKTDKDEDKADLLDIDHPEEEVEIAGPTVSVFVKNLNFITTSSELTATFKSLPGFMVATVRTRPDPKNKGKTQSMGFGFVEFKTKQQADNAIKLMNGHMLDGHQLQLKISNRVSQSQSDSSQTRKSKKSPKIIVKNLAFESTRNDVFELFSPFGNLKSVRVPKKFNKSARGFAFVEFSTLKEAENAMDQLQGVHLLGRRLVMDFAEAESENAEQEIEKMTKRAKIQTGVRKMAQLRESQAGKRKLDLEDESEIWSLSESSRLCCSDWLISLESPDKSSSLSSSSGLTADRSTPGGATATDDLKNDFRSSAVASCLPMDDL</sequence>
<dbReference type="InterPro" id="IPR000504">
    <property type="entry name" value="RRM_dom"/>
</dbReference>
<comment type="caution">
    <text evidence="12">The sequence shown here is derived from an EMBL/GenBank/DDBJ whole genome shotgun (WGS) entry which is preliminary data.</text>
</comment>
<dbReference type="SMART" id="SM00360">
    <property type="entry name" value="RRM"/>
    <property type="match status" value="5"/>
</dbReference>
<dbReference type="Gene3D" id="3.30.70.330">
    <property type="match status" value="5"/>
</dbReference>
<dbReference type="EMBL" id="JAEUBE010000143">
    <property type="protein sequence ID" value="KAH3669069.1"/>
    <property type="molecule type" value="Genomic_DNA"/>
</dbReference>
<feature type="region of interest" description="Disordered" evidence="10">
    <location>
        <begin position="836"/>
        <end position="866"/>
    </location>
</feature>
<evidence type="ECO:0000259" key="11">
    <source>
        <dbReference type="PROSITE" id="PS50102"/>
    </source>
</evidence>
<dbReference type="FunFam" id="3.30.70.330:FF:000247">
    <property type="entry name" value="Multiple RNA-binding domain-containing protein 1"/>
    <property type="match status" value="1"/>
</dbReference>
<dbReference type="SMART" id="SM00361">
    <property type="entry name" value="RRM_1"/>
    <property type="match status" value="2"/>
</dbReference>
<dbReference type="InterPro" id="IPR003954">
    <property type="entry name" value="RRM_euk-type"/>
</dbReference>
<feature type="domain" description="RRM" evidence="11">
    <location>
        <begin position="2"/>
        <end position="79"/>
    </location>
</feature>
<dbReference type="FunFam" id="3.30.70.330:FF:000459">
    <property type="entry name" value="Multiple RNA-binding domain-containing protein 1"/>
    <property type="match status" value="1"/>
</dbReference>
<feature type="domain" description="RRM" evidence="11">
    <location>
        <begin position="592"/>
        <end position="675"/>
    </location>
</feature>
<dbReference type="AlphaFoldDB" id="A0A9P8PCQ4"/>
<evidence type="ECO:0000313" key="12">
    <source>
        <dbReference type="EMBL" id="KAH3669069.1"/>
    </source>
</evidence>
<keyword evidence="8" id="KW-0687">Ribonucleoprotein</keyword>
<comment type="similarity">
    <text evidence="2">Belongs to the RRM MRD1 family.</text>
</comment>
<feature type="compositionally biased region" description="Acidic residues" evidence="10">
    <location>
        <begin position="271"/>
        <end position="280"/>
    </location>
</feature>
<evidence type="ECO:0000256" key="7">
    <source>
        <dbReference type="ARBA" id="ARBA00023242"/>
    </source>
</evidence>
<feature type="domain" description="RRM" evidence="11">
    <location>
        <begin position="693"/>
        <end position="770"/>
    </location>
</feature>
<evidence type="ECO:0000256" key="8">
    <source>
        <dbReference type="ARBA" id="ARBA00023274"/>
    </source>
</evidence>
<organism evidence="12 13">
    <name type="scientific">Ogataea philodendri</name>
    <dbReference type="NCBI Taxonomy" id="1378263"/>
    <lineage>
        <taxon>Eukaryota</taxon>
        <taxon>Fungi</taxon>
        <taxon>Dikarya</taxon>
        <taxon>Ascomycota</taxon>
        <taxon>Saccharomycotina</taxon>
        <taxon>Pichiomycetes</taxon>
        <taxon>Pichiales</taxon>
        <taxon>Pichiaceae</taxon>
        <taxon>Ogataea</taxon>
    </lineage>
</organism>
<evidence type="ECO:0000256" key="5">
    <source>
        <dbReference type="ARBA" id="ARBA00022737"/>
    </source>
</evidence>
<feature type="domain" description="RRM" evidence="11">
    <location>
        <begin position="477"/>
        <end position="549"/>
    </location>
</feature>